<protein>
    <submittedName>
        <fullName evidence="5">Uncharacterized protein</fullName>
    </submittedName>
</protein>
<dbReference type="eggNOG" id="COG0530">
    <property type="taxonomic scope" value="Bacteria"/>
</dbReference>
<name>V2Q9M9_9BACT</name>
<accession>V2Q9M9</accession>
<gene>
    <name evidence="5" type="ORF">N508_002000</name>
</gene>
<dbReference type="Proteomes" id="UP000017429">
    <property type="component" value="Chromosome"/>
</dbReference>
<dbReference type="Gene3D" id="1.20.1420.30">
    <property type="entry name" value="NCX, central ion-binding region"/>
    <property type="match status" value="1"/>
</dbReference>
<keyword evidence="2" id="KW-0812">Transmembrane</keyword>
<proteinExistence type="predicted"/>
<reference evidence="5" key="3">
    <citation type="submission" date="2022-06" db="EMBL/GenBank/DDBJ databases">
        <title>Resources to Facilitate Use of the Altered Schaedler Flora (ASF) Mouse Model to Study Microbiome Function.</title>
        <authorList>
            <person name="Proctor A."/>
            <person name="Parvinroo S."/>
            <person name="Richie T."/>
            <person name="Jia X."/>
            <person name="Lee S.T.M."/>
            <person name="Karp P.D."/>
            <person name="Paley S."/>
            <person name="Kostic A.D."/>
            <person name="Pierre J.F."/>
            <person name="Wannemuehler M.J."/>
            <person name="Phillips G.J."/>
        </authorList>
    </citation>
    <scope>NUCLEOTIDE SEQUENCE</scope>
    <source>
        <strain evidence="5">ASF457</strain>
    </source>
</reference>
<evidence type="ECO:0000313" key="5">
    <source>
        <dbReference type="EMBL" id="USF24906.1"/>
    </source>
</evidence>
<evidence type="ECO:0000256" key="2">
    <source>
        <dbReference type="ARBA" id="ARBA00022692"/>
    </source>
</evidence>
<keyword evidence="6" id="KW-1185">Reference proteome</keyword>
<evidence type="ECO:0000256" key="4">
    <source>
        <dbReference type="ARBA" id="ARBA00023136"/>
    </source>
</evidence>
<dbReference type="GO" id="GO:0055085">
    <property type="term" value="P:transmembrane transport"/>
    <property type="evidence" value="ECO:0007669"/>
    <property type="project" value="InterPro"/>
</dbReference>
<evidence type="ECO:0000313" key="6">
    <source>
        <dbReference type="Proteomes" id="UP000017429"/>
    </source>
</evidence>
<evidence type="ECO:0000256" key="3">
    <source>
        <dbReference type="ARBA" id="ARBA00022989"/>
    </source>
</evidence>
<comment type="subcellular location">
    <subcellularLocation>
        <location evidence="1">Membrane</location>
        <topology evidence="1">Multi-pass membrane protein</topology>
    </subcellularLocation>
</comment>
<dbReference type="OrthoDB" id="57558at2"/>
<dbReference type="InterPro" id="IPR044880">
    <property type="entry name" value="NCX_ion-bd_dom_sf"/>
</dbReference>
<keyword evidence="4" id="KW-0472">Membrane</keyword>
<dbReference type="EMBL" id="CP097562">
    <property type="protein sequence ID" value="USF24906.1"/>
    <property type="molecule type" value="Genomic_DNA"/>
</dbReference>
<dbReference type="GO" id="GO:0016020">
    <property type="term" value="C:membrane"/>
    <property type="evidence" value="ECO:0007669"/>
    <property type="project" value="UniProtKB-SubCell"/>
</dbReference>
<keyword evidence="3" id="KW-1133">Transmembrane helix</keyword>
<dbReference type="RefSeq" id="WP_023276546.1">
    <property type="nucleotide sequence ID" value="NZ_CP097562.1"/>
</dbReference>
<dbReference type="Pfam" id="PF01699">
    <property type="entry name" value="Na_Ca_ex"/>
    <property type="match status" value="2"/>
</dbReference>
<dbReference type="AlphaFoldDB" id="V2Q9M9"/>
<reference evidence="5" key="2">
    <citation type="submission" date="2022-05" db="EMBL/GenBank/DDBJ databases">
        <authorList>
            <person name="Proctor A.L."/>
            <person name="Phillips G.J."/>
            <person name="Wannemuehler M.J."/>
        </authorList>
    </citation>
    <scope>NUCLEOTIDE SEQUENCE</scope>
    <source>
        <strain evidence="5">ASF457</strain>
    </source>
</reference>
<sequence length="415" mass="45768">MKNWMPIIIAVTATIPGFMLRVIGIELHPIVMTLITAVAIFSASFILTWACEVMQLDIPQAVAVALVALIAVLPEYAVDMYFTWMAGQDPQGEYVHYAVANMTGANRLLIGVGWSVIILIFAFKFRKKVVLESTHKTELFFLMLATIYAITIPLKGFLNLFDTVVLIGIFIWYITIIIRKPVENEEIEGPAKTIAALPKQKRLIVTWGLFLISAVVIFADAELFSESLVSSGKLLGVNEFLLVQWLAPIASEAPEFIVAVTFALRGSAGLALGSLVSSKLNQWTLLVGMIPLVYSISYSTADHPHNTGFFYTVMPLAAMQMHELLLTAAQSAFAIALIAGLVAGRKEAFALLALFMLQFLSPFYDKMLPAYIPNATPHDTVLITFSVIYIVFTIILIVMHPKRFVSIIKGYKTGL</sequence>
<dbReference type="KEGG" id="msch:N508_002000"/>
<reference evidence="5" key="1">
    <citation type="journal article" date="2014" name="Genome Announc.">
        <title>Draft genome sequences of the altered schaedler flora, a defined bacterial community from gnotobiotic mice.</title>
        <authorList>
            <person name="Wannemuehler M.J."/>
            <person name="Overstreet A.M."/>
            <person name="Ward D.V."/>
            <person name="Phillips G.J."/>
        </authorList>
    </citation>
    <scope>NUCLEOTIDE SEQUENCE</scope>
    <source>
        <strain evidence="5">ASF457</strain>
    </source>
</reference>
<evidence type="ECO:0000256" key="1">
    <source>
        <dbReference type="ARBA" id="ARBA00004141"/>
    </source>
</evidence>
<dbReference type="InterPro" id="IPR004837">
    <property type="entry name" value="NaCa_Exmemb"/>
</dbReference>
<organism evidence="5 6">
    <name type="scientific">Mucispirillum schaedleri ASF457</name>
    <dbReference type="NCBI Taxonomy" id="1379858"/>
    <lineage>
        <taxon>Bacteria</taxon>
        <taxon>Pseudomonadati</taxon>
        <taxon>Deferribacterota</taxon>
        <taxon>Deferribacteres</taxon>
        <taxon>Deferribacterales</taxon>
        <taxon>Mucispirillaceae</taxon>
        <taxon>Mucispirillum</taxon>
    </lineage>
</organism>